<reference evidence="1" key="2">
    <citation type="submission" date="2021-12" db="EMBL/GenBank/DDBJ databases">
        <title>Resequencing data analysis of finger millet.</title>
        <authorList>
            <person name="Hatakeyama M."/>
            <person name="Aluri S."/>
            <person name="Balachadran M.T."/>
            <person name="Sivarajan S.R."/>
            <person name="Poveda L."/>
            <person name="Shimizu-Inatsugi R."/>
            <person name="Schlapbach R."/>
            <person name="Sreeman S.M."/>
            <person name="Shimizu K.K."/>
        </authorList>
    </citation>
    <scope>NUCLEOTIDE SEQUENCE</scope>
</reference>
<evidence type="ECO:0000313" key="1">
    <source>
        <dbReference type="EMBL" id="GJN24995.1"/>
    </source>
</evidence>
<dbReference type="Proteomes" id="UP001054889">
    <property type="component" value="Unassembled WGS sequence"/>
</dbReference>
<accession>A0AAV5EQS8</accession>
<name>A0AAV5EQS8_ELECO</name>
<reference evidence="1" key="1">
    <citation type="journal article" date="2018" name="DNA Res.">
        <title>Multiple hybrid de novo genome assembly of finger millet, an orphan allotetraploid crop.</title>
        <authorList>
            <person name="Hatakeyama M."/>
            <person name="Aluri S."/>
            <person name="Balachadran M.T."/>
            <person name="Sivarajan S.R."/>
            <person name="Patrignani A."/>
            <person name="Gruter S."/>
            <person name="Poveda L."/>
            <person name="Shimizu-Inatsugi R."/>
            <person name="Baeten J."/>
            <person name="Francoijs K.J."/>
            <person name="Nataraja K.N."/>
            <person name="Reddy Y.A.N."/>
            <person name="Phadnis S."/>
            <person name="Ravikumar R.L."/>
            <person name="Schlapbach R."/>
            <person name="Sreeman S.M."/>
            <person name="Shimizu K.K."/>
        </authorList>
    </citation>
    <scope>NUCLEOTIDE SEQUENCE</scope>
</reference>
<keyword evidence="2" id="KW-1185">Reference proteome</keyword>
<evidence type="ECO:0000313" key="2">
    <source>
        <dbReference type="Proteomes" id="UP001054889"/>
    </source>
</evidence>
<dbReference type="EMBL" id="BQKI01000077">
    <property type="protein sequence ID" value="GJN24995.1"/>
    <property type="molecule type" value="Genomic_DNA"/>
</dbReference>
<gene>
    <name evidence="1" type="primary">gb12776</name>
    <name evidence="1" type="ORF">PR202_gb12776</name>
</gene>
<sequence length="160" mass="18018">MGALLLPQGVIDTLDAPRRAFLWAGEESVSGAQCLVSWGRACLPKEDGGLGVRDLSLQNTCLLMKLLHPAHNATDSAWASGLRSSLEDHWKPRPRRPTVHTWLRYVISSRTTDCSLRWWLEMGVRRRSGMTAGWRSVPLPSRFQRFFHMHGEGRPPCIAC</sequence>
<dbReference type="AlphaFoldDB" id="A0AAV5EQS8"/>
<proteinExistence type="predicted"/>
<organism evidence="1 2">
    <name type="scientific">Eleusine coracana subsp. coracana</name>
    <dbReference type="NCBI Taxonomy" id="191504"/>
    <lineage>
        <taxon>Eukaryota</taxon>
        <taxon>Viridiplantae</taxon>
        <taxon>Streptophyta</taxon>
        <taxon>Embryophyta</taxon>
        <taxon>Tracheophyta</taxon>
        <taxon>Spermatophyta</taxon>
        <taxon>Magnoliopsida</taxon>
        <taxon>Liliopsida</taxon>
        <taxon>Poales</taxon>
        <taxon>Poaceae</taxon>
        <taxon>PACMAD clade</taxon>
        <taxon>Chloridoideae</taxon>
        <taxon>Cynodonteae</taxon>
        <taxon>Eleusininae</taxon>
        <taxon>Eleusine</taxon>
    </lineage>
</organism>
<comment type="caution">
    <text evidence="1">The sequence shown here is derived from an EMBL/GenBank/DDBJ whole genome shotgun (WGS) entry which is preliminary data.</text>
</comment>
<protein>
    <submittedName>
        <fullName evidence="1">Uncharacterized protein</fullName>
    </submittedName>
</protein>